<organism evidence="1 2">
    <name type="scientific">Janthinobacterium agaricidamnosum NBRC 102515 = DSM 9628</name>
    <dbReference type="NCBI Taxonomy" id="1349767"/>
    <lineage>
        <taxon>Bacteria</taxon>
        <taxon>Pseudomonadati</taxon>
        <taxon>Pseudomonadota</taxon>
        <taxon>Betaproteobacteria</taxon>
        <taxon>Burkholderiales</taxon>
        <taxon>Oxalobacteraceae</taxon>
        <taxon>Janthinobacterium</taxon>
    </lineage>
</organism>
<dbReference type="Proteomes" id="UP000027604">
    <property type="component" value="Chromosome I"/>
</dbReference>
<name>W0V941_9BURK</name>
<dbReference type="AlphaFoldDB" id="W0V941"/>
<evidence type="ECO:0000313" key="1">
    <source>
        <dbReference type="EMBL" id="CDG84105.1"/>
    </source>
</evidence>
<accession>W0V941</accession>
<keyword evidence="2" id="KW-1185">Reference proteome</keyword>
<evidence type="ECO:0000313" key="2">
    <source>
        <dbReference type="Proteomes" id="UP000027604"/>
    </source>
</evidence>
<dbReference type="HOGENOM" id="CLU_3080721_0_0_4"/>
<dbReference type="KEGG" id="jag:GJA_3489"/>
<sequence>MSSSFYGNISNLPKCWARTGMPHDKNINLITLVPLLHFSPKVASRILYLETL</sequence>
<dbReference type="EMBL" id="HG322949">
    <property type="protein sequence ID" value="CDG84105.1"/>
    <property type="molecule type" value="Genomic_DNA"/>
</dbReference>
<gene>
    <name evidence="1" type="ORF">GJA_3489</name>
</gene>
<reference evidence="1 2" key="1">
    <citation type="journal article" date="2015" name="Genome Announc.">
        <title>Genome Sequence of Mushroom Soft-Rot Pathogen Janthinobacterium agaricidamnosum.</title>
        <authorList>
            <person name="Graupner K."/>
            <person name="Lackner G."/>
            <person name="Hertweck C."/>
        </authorList>
    </citation>
    <scope>NUCLEOTIDE SEQUENCE [LARGE SCALE GENOMIC DNA]</scope>
    <source>
        <strain evidence="2">NBRC 102515 / DSM 9628</strain>
    </source>
</reference>
<proteinExistence type="predicted"/>
<dbReference type="STRING" id="1349767.GJA_3489"/>
<protein>
    <submittedName>
        <fullName evidence="1">Uncharacterized protein</fullName>
    </submittedName>
</protein>